<evidence type="ECO:0000313" key="8">
    <source>
        <dbReference type="Proteomes" id="UP000728106"/>
    </source>
</evidence>
<dbReference type="Proteomes" id="UP000808038">
    <property type="component" value="Unassembled WGS sequence"/>
</dbReference>
<protein>
    <submittedName>
        <fullName evidence="7">VIT family protein</fullName>
    </submittedName>
</protein>
<feature type="transmembrane region" description="Helical" evidence="5">
    <location>
        <begin position="149"/>
        <end position="171"/>
    </location>
</feature>
<keyword evidence="8" id="KW-1185">Reference proteome</keyword>
<feature type="transmembrane region" description="Helical" evidence="5">
    <location>
        <begin position="210"/>
        <end position="227"/>
    </location>
</feature>
<dbReference type="AlphaFoldDB" id="A0A4Z0RI97"/>
<evidence type="ECO:0000256" key="1">
    <source>
        <dbReference type="ARBA" id="ARBA00004127"/>
    </source>
</evidence>
<gene>
    <name evidence="7" type="ORF">HAU20_05030</name>
    <name evidence="6" type="ORF">HAU43_07180</name>
</gene>
<proteinExistence type="predicted"/>
<organism evidence="7 8">
    <name type="scientific">Weissella confusa</name>
    <name type="common">Lactobacillus confusus</name>
    <dbReference type="NCBI Taxonomy" id="1583"/>
    <lineage>
        <taxon>Bacteria</taxon>
        <taxon>Bacillati</taxon>
        <taxon>Bacillota</taxon>
        <taxon>Bacilli</taxon>
        <taxon>Lactobacillales</taxon>
        <taxon>Lactobacillaceae</taxon>
        <taxon>Weissella</taxon>
    </lineage>
</organism>
<dbReference type="Proteomes" id="UP000728106">
    <property type="component" value="Unassembled WGS sequence"/>
</dbReference>
<dbReference type="GO" id="GO:0030026">
    <property type="term" value="P:intracellular manganese ion homeostasis"/>
    <property type="evidence" value="ECO:0007669"/>
    <property type="project" value="InterPro"/>
</dbReference>
<reference evidence="7 8" key="2">
    <citation type="journal article" date="2021" name="Int. J. Food Microbiol.">
        <title>Safety demonstration of a microbial species for use in the food chain: Weissella confusa.</title>
        <authorList>
            <person name="Bourdichon F."/>
            <person name="Patrone V."/>
            <person name="Fontana A."/>
            <person name="Milani G."/>
            <person name="Morelli L."/>
        </authorList>
    </citation>
    <scope>NUCLEOTIDE SEQUENCE [LARGE SCALE GENOMIC DNA]</scope>
    <source>
        <strain evidence="6">CCUG 30943</strain>
        <strain evidence="7 8">CCUG 43002</strain>
    </source>
</reference>
<comment type="subcellular location">
    <subcellularLocation>
        <location evidence="1">Endomembrane system</location>
        <topology evidence="1">Multi-pass membrane protein</topology>
    </subcellularLocation>
</comment>
<feature type="transmembrane region" description="Helical" evidence="5">
    <location>
        <begin position="20"/>
        <end position="41"/>
    </location>
</feature>
<dbReference type="InterPro" id="IPR008217">
    <property type="entry name" value="Ccc1_fam"/>
</dbReference>
<evidence type="ECO:0000256" key="5">
    <source>
        <dbReference type="SAM" id="Phobius"/>
    </source>
</evidence>
<reference evidence="7" key="1">
    <citation type="submission" date="2020-02" db="EMBL/GenBank/DDBJ databases">
        <authorList>
            <person name="Fontana A."/>
            <person name="Patrone V."/>
            <person name="Morelli L."/>
        </authorList>
    </citation>
    <scope>NUCLEOTIDE SEQUENCE</scope>
    <source>
        <strain evidence="6">CCUG 30943</strain>
        <strain evidence="7">CCUG 43002</strain>
    </source>
</reference>
<name>A0A4Z0RI97_WEICO</name>
<keyword evidence="2 5" id="KW-0812">Transmembrane</keyword>
<dbReference type="GO" id="GO:0005384">
    <property type="term" value="F:manganese ion transmembrane transporter activity"/>
    <property type="evidence" value="ECO:0007669"/>
    <property type="project" value="InterPro"/>
</dbReference>
<dbReference type="RefSeq" id="WP_004560392.1">
    <property type="nucleotide sequence ID" value="NZ_CP027563.1"/>
</dbReference>
<accession>A0A4Z0RI97</accession>
<sequence>MNNKVKTHQTMEERLNAIRAGVLGSNDGILTVVGVLFSVGAATSNQFTIFIAGLADLLACALSMASGEYASVSSQADAEKVVVDRETQRLRVNPAGVAEDIRAFYVSRGVTTETAGKIADELMAKAPLETILATKYDVQLGHYVSPWSAAVSSLICAAIGGAFPLLAMILSSPRWEMLATIGATVVAVALTGYLSAVIGKGFPIKAIKRNVVIGLLTIAIHYGIGMFF</sequence>
<evidence type="ECO:0000256" key="4">
    <source>
        <dbReference type="ARBA" id="ARBA00023136"/>
    </source>
</evidence>
<comment type="caution">
    <text evidence="7">The sequence shown here is derived from an EMBL/GenBank/DDBJ whole genome shotgun (WGS) entry which is preliminary data.</text>
</comment>
<dbReference type="GeneID" id="57979262"/>
<dbReference type="EMBL" id="JAAOCP010000005">
    <property type="protein sequence ID" value="MBJ7638752.1"/>
    <property type="molecule type" value="Genomic_DNA"/>
</dbReference>
<evidence type="ECO:0000313" key="7">
    <source>
        <dbReference type="EMBL" id="MBJ7638752.1"/>
    </source>
</evidence>
<keyword evidence="4 5" id="KW-0472">Membrane</keyword>
<dbReference type="Pfam" id="PF01988">
    <property type="entry name" value="VIT1"/>
    <property type="match status" value="1"/>
</dbReference>
<evidence type="ECO:0000313" key="6">
    <source>
        <dbReference type="EMBL" id="MBJ7632866.1"/>
    </source>
</evidence>
<feature type="transmembrane region" description="Helical" evidence="5">
    <location>
        <begin position="177"/>
        <end position="198"/>
    </location>
</feature>
<evidence type="ECO:0000256" key="3">
    <source>
        <dbReference type="ARBA" id="ARBA00022989"/>
    </source>
</evidence>
<feature type="transmembrane region" description="Helical" evidence="5">
    <location>
        <begin position="47"/>
        <end position="65"/>
    </location>
</feature>
<keyword evidence="3 5" id="KW-1133">Transmembrane helix</keyword>
<evidence type="ECO:0000256" key="2">
    <source>
        <dbReference type="ARBA" id="ARBA00022692"/>
    </source>
</evidence>
<dbReference type="CDD" id="cd02432">
    <property type="entry name" value="Nodulin-21_like_1"/>
    <property type="match status" value="1"/>
</dbReference>
<dbReference type="GO" id="GO:0012505">
    <property type="term" value="C:endomembrane system"/>
    <property type="evidence" value="ECO:0007669"/>
    <property type="project" value="UniProtKB-SubCell"/>
</dbReference>
<dbReference type="EMBL" id="JAAOCX010000008">
    <property type="protein sequence ID" value="MBJ7632866.1"/>
    <property type="molecule type" value="Genomic_DNA"/>
</dbReference>
<dbReference type="PANTHER" id="PTHR31851">
    <property type="entry name" value="FE(2+)/MN(2+) TRANSPORTER PCL1"/>
    <property type="match status" value="1"/>
</dbReference>